<dbReference type="EMBL" id="JH598287">
    <property type="status" value="NOT_ANNOTATED_CDS"/>
    <property type="molecule type" value="Genomic_DNA"/>
</dbReference>
<accession>M4BIE5</accession>
<protein>
    <submittedName>
        <fullName evidence="2">Uncharacterized protein</fullName>
    </submittedName>
</protein>
<keyword evidence="3" id="KW-1185">Reference proteome</keyword>
<reference evidence="2" key="2">
    <citation type="submission" date="2015-06" db="UniProtKB">
        <authorList>
            <consortium name="EnsemblProtists"/>
        </authorList>
    </citation>
    <scope>IDENTIFICATION</scope>
    <source>
        <strain evidence="2">Emoy2</strain>
    </source>
</reference>
<name>M4BIE5_HYAAE</name>
<dbReference type="Proteomes" id="UP000011713">
    <property type="component" value="Unassembled WGS sequence"/>
</dbReference>
<reference evidence="3" key="1">
    <citation type="journal article" date="2010" name="Science">
        <title>Signatures of adaptation to obligate biotrophy in the Hyaloperonospora arabidopsidis genome.</title>
        <authorList>
            <person name="Baxter L."/>
            <person name="Tripathy S."/>
            <person name="Ishaque N."/>
            <person name="Boot N."/>
            <person name="Cabral A."/>
            <person name="Kemen E."/>
            <person name="Thines M."/>
            <person name="Ah-Fong A."/>
            <person name="Anderson R."/>
            <person name="Badejoko W."/>
            <person name="Bittner-Eddy P."/>
            <person name="Boore J.L."/>
            <person name="Chibucos M.C."/>
            <person name="Coates M."/>
            <person name="Dehal P."/>
            <person name="Delehaunty K."/>
            <person name="Dong S."/>
            <person name="Downton P."/>
            <person name="Dumas B."/>
            <person name="Fabro G."/>
            <person name="Fronick C."/>
            <person name="Fuerstenberg S.I."/>
            <person name="Fulton L."/>
            <person name="Gaulin E."/>
            <person name="Govers F."/>
            <person name="Hughes L."/>
            <person name="Humphray S."/>
            <person name="Jiang R.H."/>
            <person name="Judelson H."/>
            <person name="Kamoun S."/>
            <person name="Kyung K."/>
            <person name="Meijer H."/>
            <person name="Minx P."/>
            <person name="Morris P."/>
            <person name="Nelson J."/>
            <person name="Phuntumart V."/>
            <person name="Qutob D."/>
            <person name="Rehmany A."/>
            <person name="Rougon-Cardoso A."/>
            <person name="Ryden P."/>
            <person name="Torto-Alalibo T."/>
            <person name="Studholme D."/>
            <person name="Wang Y."/>
            <person name="Win J."/>
            <person name="Wood J."/>
            <person name="Clifton S.W."/>
            <person name="Rogers J."/>
            <person name="Van den Ackerveken G."/>
            <person name="Jones J.D."/>
            <person name="McDowell J.M."/>
            <person name="Beynon J."/>
            <person name="Tyler B.M."/>
        </authorList>
    </citation>
    <scope>NUCLEOTIDE SEQUENCE [LARGE SCALE GENOMIC DNA]</scope>
    <source>
        <strain evidence="3">Emoy2</strain>
    </source>
</reference>
<evidence type="ECO:0000256" key="1">
    <source>
        <dbReference type="SAM" id="MobiDB-lite"/>
    </source>
</evidence>
<dbReference type="HOGENOM" id="CLU_2065972_0_0_1"/>
<dbReference type="EnsemblProtists" id="HpaT806171">
    <property type="protein sequence ID" value="HpaP806171"/>
    <property type="gene ID" value="HpaG806171"/>
</dbReference>
<sequence>MHFWYNRKASIEIAKSAGLPRRLAANSASALQHNSMLRHLSLHQNRQRPPHGAYISSIKAFTITSTLLLHCSKRSTTSLVSAPGEMLRTMKSSFDHLISSSDGAATTGSTTTGAATTRA</sequence>
<dbReference type="AlphaFoldDB" id="M4BIE5"/>
<feature type="region of interest" description="Disordered" evidence="1">
    <location>
        <begin position="99"/>
        <end position="119"/>
    </location>
</feature>
<evidence type="ECO:0000313" key="3">
    <source>
        <dbReference type="Proteomes" id="UP000011713"/>
    </source>
</evidence>
<dbReference type="VEuPathDB" id="FungiDB:HpaG806171"/>
<evidence type="ECO:0000313" key="2">
    <source>
        <dbReference type="EnsemblProtists" id="HpaP806171"/>
    </source>
</evidence>
<organism evidence="2 3">
    <name type="scientific">Hyaloperonospora arabidopsidis (strain Emoy2)</name>
    <name type="common">Downy mildew agent</name>
    <name type="synonym">Peronospora arabidopsidis</name>
    <dbReference type="NCBI Taxonomy" id="559515"/>
    <lineage>
        <taxon>Eukaryota</taxon>
        <taxon>Sar</taxon>
        <taxon>Stramenopiles</taxon>
        <taxon>Oomycota</taxon>
        <taxon>Peronosporomycetes</taxon>
        <taxon>Peronosporales</taxon>
        <taxon>Peronosporaceae</taxon>
        <taxon>Hyaloperonospora</taxon>
    </lineage>
</organism>
<dbReference type="InParanoid" id="M4BIE5"/>
<proteinExistence type="predicted"/>